<reference evidence="2" key="1">
    <citation type="journal article" date="2015" name="Nature">
        <title>Complex archaea that bridge the gap between prokaryotes and eukaryotes.</title>
        <authorList>
            <person name="Spang A."/>
            <person name="Saw J.H."/>
            <person name="Jorgensen S.L."/>
            <person name="Zaremba-Niedzwiedzka K."/>
            <person name="Martijn J."/>
            <person name="Lind A.E."/>
            <person name="van Eijk R."/>
            <person name="Schleper C."/>
            <person name="Guy L."/>
            <person name="Ettema T.J."/>
        </authorList>
    </citation>
    <scope>NUCLEOTIDE SEQUENCE</scope>
</reference>
<protein>
    <submittedName>
        <fullName evidence="2">Uncharacterized protein</fullName>
    </submittedName>
</protein>
<comment type="caution">
    <text evidence="2">The sequence shown here is derived from an EMBL/GenBank/DDBJ whole genome shotgun (WGS) entry which is preliminary data.</text>
</comment>
<name>A0A0F9M2Z5_9ZZZZ</name>
<keyword evidence="1" id="KW-0472">Membrane</keyword>
<dbReference type="EMBL" id="LAZR01006229">
    <property type="protein sequence ID" value="KKM93711.1"/>
    <property type="molecule type" value="Genomic_DNA"/>
</dbReference>
<sequence length="67" mass="7492">MIELLQKIFYWTVIIALSLGIAFCIFATILLLIGGAYTAAAAWFTPVWTTGFVVLAYKAGYTDRFQH</sequence>
<organism evidence="2">
    <name type="scientific">marine sediment metagenome</name>
    <dbReference type="NCBI Taxonomy" id="412755"/>
    <lineage>
        <taxon>unclassified sequences</taxon>
        <taxon>metagenomes</taxon>
        <taxon>ecological metagenomes</taxon>
    </lineage>
</organism>
<proteinExistence type="predicted"/>
<keyword evidence="1" id="KW-0812">Transmembrane</keyword>
<evidence type="ECO:0000256" key="1">
    <source>
        <dbReference type="SAM" id="Phobius"/>
    </source>
</evidence>
<feature type="transmembrane region" description="Helical" evidence="1">
    <location>
        <begin position="39"/>
        <end position="57"/>
    </location>
</feature>
<keyword evidence="1" id="KW-1133">Transmembrane helix</keyword>
<accession>A0A0F9M2Z5</accession>
<gene>
    <name evidence="2" type="ORF">LCGC14_1205570</name>
</gene>
<feature type="transmembrane region" description="Helical" evidence="1">
    <location>
        <begin position="9"/>
        <end position="33"/>
    </location>
</feature>
<evidence type="ECO:0000313" key="2">
    <source>
        <dbReference type="EMBL" id="KKM93711.1"/>
    </source>
</evidence>
<dbReference type="AlphaFoldDB" id="A0A0F9M2Z5"/>